<reference evidence="1" key="2">
    <citation type="journal article" date="2015" name="Fish Shellfish Immunol.">
        <title>Early steps in the European eel (Anguilla anguilla)-Vibrio vulnificus interaction in the gills: Role of the RtxA13 toxin.</title>
        <authorList>
            <person name="Callol A."/>
            <person name="Pajuelo D."/>
            <person name="Ebbesson L."/>
            <person name="Teles M."/>
            <person name="MacKenzie S."/>
            <person name="Amaro C."/>
        </authorList>
    </citation>
    <scope>NUCLEOTIDE SEQUENCE</scope>
</reference>
<protein>
    <submittedName>
        <fullName evidence="1">Uncharacterized protein</fullName>
    </submittedName>
</protein>
<dbReference type="AlphaFoldDB" id="A0A0E9UPM8"/>
<sequence length="38" mass="4653">MNSFKKLKFVFLNHTKEQGWLTRLHYRQREQEGSGGDW</sequence>
<accession>A0A0E9UPM8</accession>
<evidence type="ECO:0000313" key="1">
    <source>
        <dbReference type="EMBL" id="JAH67804.1"/>
    </source>
</evidence>
<dbReference type="EMBL" id="GBXM01040773">
    <property type="protein sequence ID" value="JAH67804.1"/>
    <property type="molecule type" value="Transcribed_RNA"/>
</dbReference>
<reference evidence="1" key="1">
    <citation type="submission" date="2014-11" db="EMBL/GenBank/DDBJ databases">
        <authorList>
            <person name="Amaro Gonzalez C."/>
        </authorList>
    </citation>
    <scope>NUCLEOTIDE SEQUENCE</scope>
</reference>
<organism evidence="1">
    <name type="scientific">Anguilla anguilla</name>
    <name type="common">European freshwater eel</name>
    <name type="synonym">Muraena anguilla</name>
    <dbReference type="NCBI Taxonomy" id="7936"/>
    <lineage>
        <taxon>Eukaryota</taxon>
        <taxon>Metazoa</taxon>
        <taxon>Chordata</taxon>
        <taxon>Craniata</taxon>
        <taxon>Vertebrata</taxon>
        <taxon>Euteleostomi</taxon>
        <taxon>Actinopterygii</taxon>
        <taxon>Neopterygii</taxon>
        <taxon>Teleostei</taxon>
        <taxon>Anguilliformes</taxon>
        <taxon>Anguillidae</taxon>
        <taxon>Anguilla</taxon>
    </lineage>
</organism>
<name>A0A0E9UPM8_ANGAN</name>
<proteinExistence type="predicted"/>